<dbReference type="OrthoDB" id="1376297at2"/>
<feature type="region of interest" description="Disordered" evidence="1">
    <location>
        <begin position="62"/>
        <end position="81"/>
    </location>
</feature>
<reference evidence="3 5" key="1">
    <citation type="journal article" date="2015" name="Stand. Genomic Sci.">
        <title>Genomic Encyclopedia of Bacterial and Archaeal Type Strains, Phase III: the genomes of soil and plant-associated and newly described type strains.</title>
        <authorList>
            <person name="Whitman W.B."/>
            <person name="Woyke T."/>
            <person name="Klenk H.P."/>
            <person name="Zhou Y."/>
            <person name="Lilburn T.G."/>
            <person name="Beck B.J."/>
            <person name="De Vos P."/>
            <person name="Vandamme P."/>
            <person name="Eisen J.A."/>
            <person name="Garrity G."/>
            <person name="Hugenholtz P."/>
            <person name="Kyrpides N.C."/>
        </authorList>
    </citation>
    <scope>NUCLEOTIDE SEQUENCE [LARGE SCALE GENOMIC DNA]</scope>
    <source>
        <strain evidence="3 5">P5626</strain>
    </source>
</reference>
<dbReference type="Proteomes" id="UP000295270">
    <property type="component" value="Unassembled WGS sequence"/>
</dbReference>
<feature type="signal peptide" evidence="2">
    <location>
        <begin position="1"/>
        <end position="21"/>
    </location>
</feature>
<dbReference type="EMBL" id="SLWA01000007">
    <property type="protein sequence ID" value="TCN54727.1"/>
    <property type="molecule type" value="Genomic_DNA"/>
</dbReference>
<evidence type="ECO:0000313" key="5">
    <source>
        <dbReference type="Proteomes" id="UP000295270"/>
    </source>
</evidence>
<dbReference type="Proteomes" id="UP000298340">
    <property type="component" value="Unassembled WGS sequence"/>
</dbReference>
<dbReference type="EMBL" id="QWDN01000007">
    <property type="protein sequence ID" value="TEB42918.1"/>
    <property type="molecule type" value="Genomic_DNA"/>
</dbReference>
<organism evidence="4 6">
    <name type="scientific">Flavobacterium circumlabens</name>
    <dbReference type="NCBI Taxonomy" id="2133765"/>
    <lineage>
        <taxon>Bacteria</taxon>
        <taxon>Pseudomonadati</taxon>
        <taxon>Bacteroidota</taxon>
        <taxon>Flavobacteriia</taxon>
        <taxon>Flavobacteriales</taxon>
        <taxon>Flavobacteriaceae</taxon>
        <taxon>Flavobacterium</taxon>
    </lineage>
</organism>
<evidence type="ECO:0000256" key="2">
    <source>
        <dbReference type="SAM" id="SignalP"/>
    </source>
</evidence>
<gene>
    <name evidence="4" type="ORF">D0809_18840</name>
    <name evidence="3" type="ORF">EV142_107227</name>
</gene>
<accession>A0A4Y7UA06</accession>
<evidence type="ECO:0000313" key="6">
    <source>
        <dbReference type="Proteomes" id="UP000298340"/>
    </source>
</evidence>
<sequence>MKTRLCIASFILLSFSIFSCSTDDIDEQTETKTLKITSEKEVKNYLHKDINVKAIDSTTIISDANNTAEGDPSNPKPPRKD</sequence>
<dbReference type="AlphaFoldDB" id="A0A4Y7UA06"/>
<dbReference type="RefSeq" id="WP_132037141.1">
    <property type="nucleotide sequence ID" value="NZ_JBDSHJ010000052.1"/>
</dbReference>
<feature type="chain" id="PRO_5043204393" evidence="2">
    <location>
        <begin position="22"/>
        <end position="81"/>
    </location>
</feature>
<name>A0A4Y7UA06_9FLAO</name>
<proteinExistence type="predicted"/>
<evidence type="ECO:0000313" key="3">
    <source>
        <dbReference type="EMBL" id="TCN54727.1"/>
    </source>
</evidence>
<evidence type="ECO:0000313" key="4">
    <source>
        <dbReference type="EMBL" id="TEB42918.1"/>
    </source>
</evidence>
<reference evidence="4 6" key="2">
    <citation type="journal article" date="2018" name="Syst. Appl. Microbiol.">
        <title>Flavobacterium circumlabens sp. nov. and Flavobacterium cupreum sp. nov., two psychrotrophic species isolated from Antarctic environmental samples.</title>
        <authorList>
            <person name="Kralova S."/>
            <person name="Busse H.J."/>
            <person name="Svec P."/>
            <person name="Maslanova I."/>
            <person name="Stankova E."/>
            <person name="Bartak M."/>
            <person name="Sedlacek I."/>
        </authorList>
    </citation>
    <scope>NUCLEOTIDE SEQUENCE [LARGE SCALE GENOMIC DNA]</scope>
    <source>
        <strain evidence="4 6">CCM 8828</strain>
    </source>
</reference>
<protein>
    <submittedName>
        <fullName evidence="4">Uncharacterized protein</fullName>
    </submittedName>
</protein>
<keyword evidence="5" id="KW-1185">Reference proteome</keyword>
<evidence type="ECO:0000256" key="1">
    <source>
        <dbReference type="SAM" id="MobiDB-lite"/>
    </source>
</evidence>
<dbReference type="PROSITE" id="PS51257">
    <property type="entry name" value="PROKAR_LIPOPROTEIN"/>
    <property type="match status" value="1"/>
</dbReference>
<reference evidence="3" key="3">
    <citation type="submission" date="2019-03" db="EMBL/GenBank/DDBJ databases">
        <authorList>
            <person name="Whitman W."/>
            <person name="Huntemann M."/>
            <person name="Clum A."/>
            <person name="Pillay M."/>
            <person name="Palaniappan K."/>
            <person name="Varghese N."/>
            <person name="Mikhailova N."/>
            <person name="Stamatis D."/>
            <person name="Reddy T."/>
            <person name="Daum C."/>
            <person name="Shapiro N."/>
            <person name="Ivanova N."/>
            <person name="Kyrpides N."/>
            <person name="Woyke T."/>
        </authorList>
    </citation>
    <scope>NUCLEOTIDE SEQUENCE</scope>
    <source>
        <strain evidence="3">P5626</strain>
    </source>
</reference>
<comment type="caution">
    <text evidence="4">The sequence shown here is derived from an EMBL/GenBank/DDBJ whole genome shotgun (WGS) entry which is preliminary data.</text>
</comment>
<keyword evidence="2" id="KW-0732">Signal</keyword>